<reference evidence="6" key="2">
    <citation type="submission" date="2025-08" db="UniProtKB">
        <authorList>
            <consortium name="RefSeq"/>
        </authorList>
    </citation>
    <scope>IDENTIFICATION</scope>
    <source>
        <tissue evidence="6">Leaf</tissue>
    </source>
</reference>
<dbReference type="Pfam" id="PF17967">
    <property type="entry name" value="Pullulanase_N2"/>
    <property type="match status" value="1"/>
</dbReference>
<dbReference type="SUPFAM" id="SSF81296">
    <property type="entry name" value="E set domains"/>
    <property type="match status" value="2"/>
</dbReference>
<feature type="domain" description="Alpha-1,6-glucosidases pullulanase-type C-terminal" evidence="3">
    <location>
        <begin position="795"/>
        <end position="965"/>
    </location>
</feature>
<dbReference type="SUPFAM" id="SSF51011">
    <property type="entry name" value="Glycosyl hydrolase domain"/>
    <property type="match status" value="1"/>
</dbReference>
<evidence type="ECO:0000259" key="3">
    <source>
        <dbReference type="Pfam" id="PF11852"/>
    </source>
</evidence>
<dbReference type="Pfam" id="PF02922">
    <property type="entry name" value="CBM_48"/>
    <property type="match status" value="1"/>
</dbReference>
<name>A0ABM0TB68_CAMSA</name>
<dbReference type="InterPro" id="IPR013780">
    <property type="entry name" value="Glyco_hydro_b"/>
</dbReference>
<proteinExistence type="inferred from homology"/>
<dbReference type="NCBIfam" id="TIGR02103">
    <property type="entry name" value="pullul_strch"/>
    <property type="match status" value="1"/>
</dbReference>
<comment type="similarity">
    <text evidence="1">Belongs to the glycosyl hydrolase 13 family.</text>
</comment>
<dbReference type="Gene3D" id="2.60.40.1180">
    <property type="entry name" value="Golgi alpha-mannosidase II"/>
    <property type="match status" value="1"/>
</dbReference>
<reference evidence="5" key="1">
    <citation type="journal article" date="2014" name="Nat. Commun.">
        <title>The emerging biofuel crop Camelina sativa retains a highly undifferentiated hexaploid genome structure.</title>
        <authorList>
            <person name="Kagale S."/>
            <person name="Koh C."/>
            <person name="Nixon J."/>
            <person name="Bollina V."/>
            <person name="Clarke W.E."/>
            <person name="Tuteja R."/>
            <person name="Spillane C."/>
            <person name="Robinson S.J."/>
            <person name="Links M.G."/>
            <person name="Clarke C."/>
            <person name="Higgins E.E."/>
            <person name="Huebert T."/>
            <person name="Sharpe A.G."/>
            <person name="Parkin I.A."/>
        </authorList>
    </citation>
    <scope>NUCLEOTIDE SEQUENCE [LARGE SCALE GENOMIC DNA]</scope>
    <source>
        <strain evidence="5">cv. DH55</strain>
    </source>
</reference>
<dbReference type="Gene3D" id="2.60.40.1130">
    <property type="entry name" value="Rab geranylgeranyltransferase alpha-subunit, insert domain"/>
    <property type="match status" value="1"/>
</dbReference>
<organism evidence="5 6">
    <name type="scientific">Camelina sativa</name>
    <name type="common">False flax</name>
    <name type="synonym">Myagrum sativum</name>
    <dbReference type="NCBI Taxonomy" id="90675"/>
    <lineage>
        <taxon>Eukaryota</taxon>
        <taxon>Viridiplantae</taxon>
        <taxon>Streptophyta</taxon>
        <taxon>Embryophyta</taxon>
        <taxon>Tracheophyta</taxon>
        <taxon>Spermatophyta</taxon>
        <taxon>Magnoliopsida</taxon>
        <taxon>eudicotyledons</taxon>
        <taxon>Gunneridae</taxon>
        <taxon>Pentapetalae</taxon>
        <taxon>rosids</taxon>
        <taxon>malvids</taxon>
        <taxon>Brassicales</taxon>
        <taxon>Brassicaceae</taxon>
        <taxon>Camelineae</taxon>
        <taxon>Camelina</taxon>
    </lineage>
</organism>
<keyword evidence="5" id="KW-1185">Reference proteome</keyword>
<protein>
    <submittedName>
        <fullName evidence="6">Pullulanase 1, chloroplastic-like</fullName>
    </submittedName>
</protein>
<dbReference type="InterPro" id="IPR014756">
    <property type="entry name" value="Ig_E-set"/>
</dbReference>
<evidence type="ECO:0000259" key="2">
    <source>
        <dbReference type="Pfam" id="PF02922"/>
    </source>
</evidence>
<dbReference type="RefSeq" id="XP_010423588.1">
    <property type="nucleotide sequence ID" value="XM_010425286.1"/>
</dbReference>
<dbReference type="Pfam" id="PF11852">
    <property type="entry name" value="Pullul_strch_C"/>
    <property type="match status" value="1"/>
</dbReference>
<dbReference type="Proteomes" id="UP000694864">
    <property type="component" value="Chromosome 8"/>
</dbReference>
<dbReference type="Gene3D" id="3.20.20.80">
    <property type="entry name" value="Glycosidases"/>
    <property type="match status" value="1"/>
</dbReference>
<evidence type="ECO:0000259" key="4">
    <source>
        <dbReference type="Pfam" id="PF17967"/>
    </source>
</evidence>
<dbReference type="InterPro" id="IPR017853">
    <property type="entry name" value="GH"/>
</dbReference>
<dbReference type="CDD" id="cd02860">
    <property type="entry name" value="E_set_Pullulanase"/>
    <property type="match status" value="1"/>
</dbReference>
<dbReference type="InterPro" id="IPR013783">
    <property type="entry name" value="Ig-like_fold"/>
</dbReference>
<dbReference type="SUPFAM" id="SSF51445">
    <property type="entry name" value="(Trans)glycosidases"/>
    <property type="match status" value="1"/>
</dbReference>
<accession>A0ABM0TB68</accession>
<dbReference type="GeneID" id="104708683"/>
<feature type="domain" description="Glycoside hydrolase family 13 N-terminal" evidence="2">
    <location>
        <begin position="210"/>
        <end position="295"/>
    </location>
</feature>
<feature type="domain" description="Pullulanase N2" evidence="4">
    <location>
        <begin position="89"/>
        <end position="203"/>
    </location>
</feature>
<dbReference type="InterPro" id="IPR004193">
    <property type="entry name" value="Glyco_hydro_13_N"/>
</dbReference>
<dbReference type="InterPro" id="IPR040671">
    <property type="entry name" value="Pullulanase_N2"/>
</dbReference>
<dbReference type="PANTHER" id="PTHR43002">
    <property type="entry name" value="GLYCOGEN DEBRANCHING ENZYME"/>
    <property type="match status" value="1"/>
</dbReference>
<evidence type="ECO:0000313" key="5">
    <source>
        <dbReference type="Proteomes" id="UP000694864"/>
    </source>
</evidence>
<evidence type="ECO:0000256" key="1">
    <source>
        <dbReference type="ARBA" id="ARBA00008061"/>
    </source>
</evidence>
<dbReference type="InterPro" id="IPR024561">
    <property type="entry name" value="Pullul_strch_C"/>
</dbReference>
<gene>
    <name evidence="6" type="primary">LOC104708683</name>
</gene>
<dbReference type="InterPro" id="IPR011839">
    <property type="entry name" value="Pullul_strch"/>
</dbReference>
<sequence length="969" mass="107872">MALTLIPSSSVHLLNSTSVAPPHIFASDSNLRPRWRRRRRAFSSISISRHRLPSRTSHYCLCSSSSASSSMSIEVSTPNYQFLHCLIYSRAHWVTQGVIAWNVDVVAGEESCYLYASKIAGLSFSEDGIDGYDLRIKLEAESSSLPANVIEKFPHIRDYKSFKVPSDLDVRDLVKSQLAVVCFDAKGRLIQGTGLQLPGVLDELFSYDGPLGAHFTPEGVSLHLWAPTAQAVSVCIYKNPLYKSPMEICPLKEANGVWSTEGACSWEGCYYMYKVSVYHPSTMKVETCYANDPYARGLSADGSKTFLVNLDSDDLKPEGWENLADEKPCPKSYSDISIYELHVRDFSAYDETVEPENRGGYLAFTLKDSAGGRHLQKLVDAGLTHLHLLPTHQFGDVDDEKENWKSVDTSLLDGLPPDSTEAQARITEIQNDNGYNWGYNPVLWGVPKGSYASDPTGPYRIIEFRKMVQALNCTGLNVILDVVYNHLHANGPHDKDSVLDKIVPGYYLRRNNDGFIENSTCVNNTASEHYMVDRLIRDDLLNWVVNYKVDGFRFDLMGHIMKATMVNAKSAIGSLRKEKDGVDGSRIYLYGEGWNFGEVANNGRGINASQFNLCGTGIGSFNDRIRDAILGGSPFGHPLQQGFITGLLLEPNGHDHGSEATQELMLSTAKDHIQIGMAANLKDYMLTNHEGKEVNGSEVLMHDATPVAYASQPTETINYVSAHDNETLFDIISLKTPMEIFVDERCRINHLASSMIALSQGIPFFHAGDEILRSKSLDRDSYNSDDWFNRLDFSYSSNNWGVGLPPKGKNEHNWPLIKPRLQDPSFKPQSSHIVATLHNFLDLLRIRYSSPLFRLDTAKAIQERVRFHNTGPSSIPGAIVMSIEDGHKSILPSVSQIDPVYSLIVVIFNARPSEFSFLSPALKDRNLELHPVQVMSGDETVKKSVYEAFSGSFTVPARTTTVFVESRNG</sequence>
<dbReference type="CDD" id="cd11341">
    <property type="entry name" value="AmyAc_Pullulanase_LD-like"/>
    <property type="match status" value="1"/>
</dbReference>
<dbReference type="Gene3D" id="2.60.40.10">
    <property type="entry name" value="Immunoglobulins"/>
    <property type="match status" value="1"/>
</dbReference>
<evidence type="ECO:0000313" key="6">
    <source>
        <dbReference type="RefSeq" id="XP_010423588.1"/>
    </source>
</evidence>